<evidence type="ECO:0000256" key="4">
    <source>
        <dbReference type="ARBA" id="ARBA00022737"/>
    </source>
</evidence>
<dbReference type="SUPFAM" id="SSF116726">
    <property type="entry name" value="TrkA C-terminal domain-like"/>
    <property type="match status" value="2"/>
</dbReference>
<feature type="transmembrane region" description="Helical" evidence="7">
    <location>
        <begin position="447"/>
        <end position="466"/>
    </location>
</feature>
<feature type="transmembrane region" description="Helical" evidence="7">
    <location>
        <begin position="57"/>
        <end position="75"/>
    </location>
</feature>
<keyword evidence="10" id="KW-1185">Reference proteome</keyword>
<sequence>MTFEIGLVFSIIGLAIILFFTEKFTIDTVSIGVMVAFLLTGILNVEEGLSGFSNPATITVAAMFVVSAAIFNTGLLDSFTHKLSAQAGKGQTHLLFTLMLSAGFLSAFISDTAVVALLMPAVIRLNKTDNIPPSKLLMPLSFGALMGGICTLLGTSTNILVSGIAEKAGLPSFGIFEMSLMGLVFFATGLIYMLTIGRWLTPTRKPKSELGDSIQLGNYLSELVILKNYEQLNEPLFKHKLFDKLPIKPLQIIRADGRKVRVYPNTAIQEGDIIRINCDKETLEKIKTTEGIELKADLKWNEENITGEDERLYEALVTPNSFLVNKNIKELNFKRLYNQVLVIGLRHRSDMLNSLLSKTDLRAGDILLLRATEESIQSVESSDDLLLLSETKSKVLNKTKSILTLAVLALIIGLASFEVFPIVVTAVAGGIALIMLGSLSTEQAYKAIDWKVILMLAGVLSMGLALEKTGGSQLIGDSIVESVGQYGPRAVMSALFALTFIMTNVMSNNATAALLAPIAISISAALDVDARPMLMAVTFAASLSFMTPMGYQTNTMIYTPGNYRFSDYIKVGTPLNLLLWIVATLCIPYFFPF</sequence>
<evidence type="ECO:0000256" key="2">
    <source>
        <dbReference type="ARBA" id="ARBA00022448"/>
    </source>
</evidence>
<dbReference type="PANTHER" id="PTHR43652:SF2">
    <property type="entry name" value="BASIC AMINO ACID ANTIPORTER YFCC-RELATED"/>
    <property type="match status" value="1"/>
</dbReference>
<dbReference type="InterPro" id="IPR036721">
    <property type="entry name" value="RCK_C_sf"/>
</dbReference>
<dbReference type="PROSITE" id="PS51202">
    <property type="entry name" value="RCK_C"/>
    <property type="match status" value="1"/>
</dbReference>
<feature type="domain" description="RCK C-terminal" evidence="8">
    <location>
        <begin position="300"/>
        <end position="385"/>
    </location>
</feature>
<dbReference type="CDD" id="cd01115">
    <property type="entry name" value="SLC13_permease"/>
    <property type="match status" value="1"/>
</dbReference>
<keyword evidence="2" id="KW-0813">Transport</keyword>
<gene>
    <name evidence="9" type="ORF">SAMN04489723_109107</name>
</gene>
<dbReference type="OrthoDB" id="9765532at2"/>
<dbReference type="InterPro" id="IPR004680">
    <property type="entry name" value="Cit_transptr-like_dom"/>
</dbReference>
<accession>A0A1I1AXM8</accession>
<feature type="transmembrane region" description="Helical" evidence="7">
    <location>
        <begin position="402"/>
        <end position="435"/>
    </location>
</feature>
<keyword evidence="3 7" id="KW-0812">Transmembrane</keyword>
<evidence type="ECO:0000313" key="9">
    <source>
        <dbReference type="EMBL" id="SFB41178.1"/>
    </source>
</evidence>
<feature type="transmembrane region" description="Helical" evidence="7">
    <location>
        <begin position="28"/>
        <end position="45"/>
    </location>
</feature>
<evidence type="ECO:0000313" key="10">
    <source>
        <dbReference type="Proteomes" id="UP000198790"/>
    </source>
</evidence>
<dbReference type="InterPro" id="IPR006037">
    <property type="entry name" value="RCK_C"/>
</dbReference>
<evidence type="ECO:0000256" key="1">
    <source>
        <dbReference type="ARBA" id="ARBA00004141"/>
    </source>
</evidence>
<keyword evidence="5 7" id="KW-1133">Transmembrane helix</keyword>
<dbReference type="GO" id="GO:0008324">
    <property type="term" value="F:monoatomic cation transmembrane transporter activity"/>
    <property type="evidence" value="ECO:0007669"/>
    <property type="project" value="InterPro"/>
</dbReference>
<dbReference type="RefSeq" id="WP_092898149.1">
    <property type="nucleotide sequence ID" value="NZ_FOKK01000009.1"/>
</dbReference>
<dbReference type="AlphaFoldDB" id="A0A1I1AXM8"/>
<feature type="transmembrane region" description="Helical" evidence="7">
    <location>
        <begin position="571"/>
        <end position="591"/>
    </location>
</feature>
<evidence type="ECO:0000256" key="6">
    <source>
        <dbReference type="ARBA" id="ARBA00023136"/>
    </source>
</evidence>
<dbReference type="Pfam" id="PF03600">
    <property type="entry name" value="CitMHS"/>
    <property type="match status" value="1"/>
</dbReference>
<dbReference type="Gene3D" id="3.30.70.1450">
    <property type="entry name" value="Regulator of K+ conductance, C-terminal domain"/>
    <property type="match status" value="1"/>
</dbReference>
<organism evidence="9 10">
    <name type="scientific">Algoriphagus aquimarinus</name>
    <dbReference type="NCBI Taxonomy" id="237018"/>
    <lineage>
        <taxon>Bacteria</taxon>
        <taxon>Pseudomonadati</taxon>
        <taxon>Bacteroidota</taxon>
        <taxon>Cytophagia</taxon>
        <taxon>Cytophagales</taxon>
        <taxon>Cyclobacteriaceae</taxon>
        <taxon>Algoriphagus</taxon>
    </lineage>
</organism>
<dbReference type="EMBL" id="FOKK01000009">
    <property type="protein sequence ID" value="SFB41178.1"/>
    <property type="molecule type" value="Genomic_DNA"/>
</dbReference>
<feature type="transmembrane region" description="Helical" evidence="7">
    <location>
        <begin position="140"/>
        <end position="161"/>
    </location>
</feature>
<protein>
    <submittedName>
        <fullName evidence="9">Di-and tricarboxylate transporter</fullName>
    </submittedName>
</protein>
<dbReference type="PANTHER" id="PTHR43652">
    <property type="entry name" value="BASIC AMINO ACID ANTIPORTER YFCC-RELATED"/>
    <property type="match status" value="1"/>
</dbReference>
<feature type="transmembrane region" description="Helical" evidence="7">
    <location>
        <begin position="5"/>
        <end position="22"/>
    </location>
</feature>
<dbReference type="GO" id="GO:0005886">
    <property type="term" value="C:plasma membrane"/>
    <property type="evidence" value="ECO:0007669"/>
    <property type="project" value="TreeGrafter"/>
</dbReference>
<dbReference type="Proteomes" id="UP000198790">
    <property type="component" value="Unassembled WGS sequence"/>
</dbReference>
<dbReference type="GO" id="GO:0006813">
    <property type="term" value="P:potassium ion transport"/>
    <property type="evidence" value="ECO:0007669"/>
    <property type="project" value="InterPro"/>
</dbReference>
<feature type="transmembrane region" description="Helical" evidence="7">
    <location>
        <begin position="533"/>
        <end position="551"/>
    </location>
</feature>
<evidence type="ECO:0000256" key="7">
    <source>
        <dbReference type="SAM" id="Phobius"/>
    </source>
</evidence>
<name>A0A1I1AXM8_9BACT</name>
<dbReference type="InterPro" id="IPR051679">
    <property type="entry name" value="DASS-Related_Transporters"/>
</dbReference>
<dbReference type="Pfam" id="PF02080">
    <property type="entry name" value="TrkA_C"/>
    <property type="match status" value="1"/>
</dbReference>
<dbReference type="STRING" id="237018.SAMN04489723_109107"/>
<feature type="transmembrane region" description="Helical" evidence="7">
    <location>
        <begin position="95"/>
        <end position="119"/>
    </location>
</feature>
<reference evidence="9 10" key="1">
    <citation type="submission" date="2016-10" db="EMBL/GenBank/DDBJ databases">
        <authorList>
            <person name="de Groot N.N."/>
        </authorList>
    </citation>
    <scope>NUCLEOTIDE SEQUENCE [LARGE SCALE GENOMIC DNA]</scope>
    <source>
        <strain evidence="9 10">DSM 23399</strain>
    </source>
</reference>
<proteinExistence type="predicted"/>
<keyword evidence="6 7" id="KW-0472">Membrane</keyword>
<evidence type="ECO:0000259" key="8">
    <source>
        <dbReference type="PROSITE" id="PS51202"/>
    </source>
</evidence>
<evidence type="ECO:0000256" key="5">
    <source>
        <dbReference type="ARBA" id="ARBA00022989"/>
    </source>
</evidence>
<comment type="subcellular location">
    <subcellularLocation>
        <location evidence="1">Membrane</location>
        <topology evidence="1">Multi-pass membrane protein</topology>
    </subcellularLocation>
</comment>
<evidence type="ECO:0000256" key="3">
    <source>
        <dbReference type="ARBA" id="ARBA00022692"/>
    </source>
</evidence>
<feature type="transmembrane region" description="Helical" evidence="7">
    <location>
        <begin position="173"/>
        <end position="195"/>
    </location>
</feature>
<keyword evidence="4" id="KW-0677">Repeat</keyword>